<accession>A0A9X3XCR1</accession>
<evidence type="ECO:0000256" key="2">
    <source>
        <dbReference type="SAM" id="SignalP"/>
    </source>
</evidence>
<comment type="caution">
    <text evidence="3">The sequence shown here is derived from an EMBL/GenBank/DDBJ whole genome shotgun (WGS) entry which is preliminary data.</text>
</comment>
<evidence type="ECO:0000313" key="4">
    <source>
        <dbReference type="Proteomes" id="UP001151081"/>
    </source>
</evidence>
<organism evidence="3 4">
    <name type="scientific">Polyangium jinanense</name>
    <dbReference type="NCBI Taxonomy" id="2829994"/>
    <lineage>
        <taxon>Bacteria</taxon>
        <taxon>Pseudomonadati</taxon>
        <taxon>Myxococcota</taxon>
        <taxon>Polyangia</taxon>
        <taxon>Polyangiales</taxon>
        <taxon>Polyangiaceae</taxon>
        <taxon>Polyangium</taxon>
    </lineage>
</organism>
<sequence length="301" mass="31323">MRKTMLCSATALAWFLTAGIASAQVPPPPLEPLPPGAPLPPNIVQHPDGRTTVTRTPEEGVDVHAQTSSGTVHAYGCGRVDVDPRATQPAEAPHGACPLPHASPYPYPYTPPPAYAYPPPPPPPPPARKQKPRYAPDPGRRGALIASSIIFGLGTVTTGAAYLISLGASAACGATEVCNVEPSKSALYAMGAILTITPSVPRFVVGDWGKGLLYTALRGGSFAAGTMIEWDDPTHLVPLTFAFLAPLTLGIVDLATTPHREQLEAKKQNTASSFELQGIGPTVAYDLRGSTIPALGAIGTF</sequence>
<name>A0A9X3XCR1_9BACT</name>
<evidence type="ECO:0000313" key="3">
    <source>
        <dbReference type="EMBL" id="MDC3985646.1"/>
    </source>
</evidence>
<feature type="region of interest" description="Disordered" evidence="1">
    <location>
        <begin position="116"/>
        <end position="138"/>
    </location>
</feature>
<keyword evidence="4" id="KW-1185">Reference proteome</keyword>
<dbReference type="AlphaFoldDB" id="A0A9X3XCR1"/>
<dbReference type="RefSeq" id="WP_272421685.1">
    <property type="nucleotide sequence ID" value="NZ_JAGTJJ010000030.1"/>
</dbReference>
<keyword evidence="2" id="KW-0732">Signal</keyword>
<gene>
    <name evidence="3" type="ORF">KEG57_34520</name>
</gene>
<reference evidence="3 4" key="1">
    <citation type="submission" date="2021-04" db="EMBL/GenBank/DDBJ databases">
        <title>Genome analysis of Polyangium sp.</title>
        <authorList>
            <person name="Li Y."/>
            <person name="Wang J."/>
        </authorList>
    </citation>
    <scope>NUCLEOTIDE SEQUENCE [LARGE SCALE GENOMIC DNA]</scope>
    <source>
        <strain evidence="3 4">SDU14</strain>
    </source>
</reference>
<proteinExistence type="predicted"/>
<feature type="signal peptide" evidence="2">
    <location>
        <begin position="1"/>
        <end position="23"/>
    </location>
</feature>
<feature type="chain" id="PRO_5040910868" evidence="2">
    <location>
        <begin position="24"/>
        <end position="301"/>
    </location>
</feature>
<dbReference type="Proteomes" id="UP001151081">
    <property type="component" value="Unassembled WGS sequence"/>
</dbReference>
<feature type="compositionally biased region" description="Pro residues" evidence="1">
    <location>
        <begin position="116"/>
        <end position="127"/>
    </location>
</feature>
<dbReference type="EMBL" id="JAGTJJ010000030">
    <property type="protein sequence ID" value="MDC3985646.1"/>
    <property type="molecule type" value="Genomic_DNA"/>
</dbReference>
<protein>
    <submittedName>
        <fullName evidence="3">Uncharacterized protein</fullName>
    </submittedName>
</protein>
<evidence type="ECO:0000256" key="1">
    <source>
        <dbReference type="SAM" id="MobiDB-lite"/>
    </source>
</evidence>